<reference evidence="2" key="1">
    <citation type="submission" date="2020-08" db="EMBL/GenBank/DDBJ databases">
        <title>Taxonomic study for Lactobacillus species isolated from hardwood bark.</title>
        <authorList>
            <person name="Tohno M."/>
            <person name="Tanizawa Y."/>
        </authorList>
    </citation>
    <scope>NUCLEOTIDE SEQUENCE</scope>
    <source>
        <strain evidence="2">B40</strain>
    </source>
</reference>
<protein>
    <submittedName>
        <fullName evidence="2">Uncharacterized protein</fullName>
    </submittedName>
</protein>
<evidence type="ECO:0000256" key="1">
    <source>
        <dbReference type="SAM" id="Phobius"/>
    </source>
</evidence>
<dbReference type="EMBL" id="BMAY01000014">
    <property type="protein sequence ID" value="GFZ27644.1"/>
    <property type="molecule type" value="Genomic_DNA"/>
</dbReference>
<evidence type="ECO:0000313" key="3">
    <source>
        <dbReference type="Proteomes" id="UP000677218"/>
    </source>
</evidence>
<keyword evidence="1" id="KW-1133">Transmembrane helix</keyword>
<accession>A0A916VJC1</accession>
<gene>
    <name evidence="2" type="ORF">LCB40_15240</name>
</gene>
<dbReference type="AlphaFoldDB" id="A0A916VJC1"/>
<keyword evidence="1" id="KW-0812">Transmembrane</keyword>
<feature type="transmembrane region" description="Helical" evidence="1">
    <location>
        <begin position="37"/>
        <end position="54"/>
    </location>
</feature>
<proteinExistence type="predicted"/>
<evidence type="ECO:0000313" key="2">
    <source>
        <dbReference type="EMBL" id="GFZ27644.1"/>
    </source>
</evidence>
<sequence length="160" mass="18518">MNFDNQINLVIVLLMAIYACYSWYWQAIVEYRAQYRYSGIVWTFIFIWLLYPMAESGGKIIVIFLALFILIGVVDGFSGFAKKRVVLSGYFKRTLPFERIQQVTVLNVPNPVKPQVVCIFKADRQRSYMLKFMGTLSDVLGQLKTHLNDGVEIEVQTPME</sequence>
<name>A0A916VJC1_9LACO</name>
<keyword evidence="1" id="KW-0472">Membrane</keyword>
<dbReference type="RefSeq" id="WP_212781321.1">
    <property type="nucleotide sequence ID" value="NZ_BMAY01000014.1"/>
</dbReference>
<feature type="transmembrane region" description="Helical" evidence="1">
    <location>
        <begin position="60"/>
        <end position="81"/>
    </location>
</feature>
<keyword evidence="3" id="KW-1185">Reference proteome</keyword>
<feature type="transmembrane region" description="Helical" evidence="1">
    <location>
        <begin position="6"/>
        <end position="25"/>
    </location>
</feature>
<comment type="caution">
    <text evidence="2">The sequence shown here is derived from an EMBL/GenBank/DDBJ whole genome shotgun (WGS) entry which is preliminary data.</text>
</comment>
<organism evidence="2 3">
    <name type="scientific">Lactobacillus corticis</name>
    <dbReference type="NCBI Taxonomy" id="2201249"/>
    <lineage>
        <taxon>Bacteria</taxon>
        <taxon>Bacillati</taxon>
        <taxon>Bacillota</taxon>
        <taxon>Bacilli</taxon>
        <taxon>Lactobacillales</taxon>
        <taxon>Lactobacillaceae</taxon>
        <taxon>Lactobacillus</taxon>
    </lineage>
</organism>
<dbReference type="Proteomes" id="UP000677218">
    <property type="component" value="Unassembled WGS sequence"/>
</dbReference>